<keyword evidence="3" id="KW-0560">Oxidoreductase</keyword>
<evidence type="ECO:0000313" key="6">
    <source>
        <dbReference type="EMBL" id="PSN75136.1"/>
    </source>
</evidence>
<sequence>MSSQHDNRSWPNLQGFSPEFEQHDAIELPVRGFIPPYAEGVLYRTGPGGFKVKTDQGNTFAVDHLFDGISQVHRFQLKGSEDANSGSTVTFNSRIVATKLVEEIKKKGTADWYSMATKPDPSTTYVERLSQLIQASEHDEPNDGKVNIGVTLSVNTPGLKSKQQKVYSNKEDIGVKTLHTKTDGSIMQQIDPVTLEPITSTLQSEFHPELKGPLGAAHSRTDPKTGDFFNYNLDVGYPSIYRLFKTSKETGKTTILASIPAQPAYLHSFFLTEQHVILCVWNAHFKDGGLGLVWNGNILDSMAPFDPSIPSMWYVVDRIDGHGLLATYEGPPFFAFHTINADPSKMDVIYTSDPTGSLYEVLAADPPLPQEVLLEGKKQSPNYLSRFRLPEVPELPFVQEAVQSVVHEYSVGENFGPELPAMNGNYLMRPHRYTYAPTARGLSTYFDGLVKFDSETKEFILWSEHAQSPGEGLFVANPEGVSEDDGVLLSVVLNGFTGKSYLLCLDAKTMQELGRADVPGAVGFGFHGTHVPSSGHIADV</sequence>
<dbReference type="PANTHER" id="PTHR10543">
    <property type="entry name" value="BETA-CAROTENE DIOXYGENASE"/>
    <property type="match status" value="1"/>
</dbReference>
<dbReference type="GO" id="GO:0046872">
    <property type="term" value="F:metal ion binding"/>
    <property type="evidence" value="ECO:0007669"/>
    <property type="project" value="UniProtKB-KW"/>
</dbReference>
<name>A0A2T2PC74_CORCC</name>
<feature type="binding site" evidence="5">
    <location>
        <position position="337"/>
    </location>
    <ligand>
        <name>Fe cation</name>
        <dbReference type="ChEBI" id="CHEBI:24875"/>
        <note>catalytic</note>
    </ligand>
</feature>
<proteinExistence type="inferred from homology"/>
<feature type="binding site" evidence="5">
    <location>
        <position position="218"/>
    </location>
    <ligand>
        <name>Fe cation</name>
        <dbReference type="ChEBI" id="CHEBI:24875"/>
        <note>catalytic</note>
    </ligand>
</feature>
<feature type="binding site" evidence="5">
    <location>
        <position position="527"/>
    </location>
    <ligand>
        <name>Fe cation</name>
        <dbReference type="ChEBI" id="CHEBI:24875"/>
        <note>catalytic</note>
    </ligand>
</feature>
<keyword evidence="4 5" id="KW-0408">Iron</keyword>
<dbReference type="PANTHER" id="PTHR10543:SF24">
    <property type="entry name" value="CAROTENOID ISOMEROOXYGENASE"/>
    <property type="match status" value="1"/>
</dbReference>
<comment type="cofactor">
    <cofactor evidence="5">
        <name>Fe(2+)</name>
        <dbReference type="ChEBI" id="CHEBI:29033"/>
    </cofactor>
    <text evidence="5">Binds 1 Fe(2+) ion per subunit.</text>
</comment>
<evidence type="ECO:0000256" key="1">
    <source>
        <dbReference type="ARBA" id="ARBA00006787"/>
    </source>
</evidence>
<keyword evidence="2 5" id="KW-0479">Metal-binding</keyword>
<dbReference type="Pfam" id="PF03055">
    <property type="entry name" value="RPE65"/>
    <property type="match status" value="1"/>
</dbReference>
<gene>
    <name evidence="6" type="ORF">BS50DRAFT_606348</name>
</gene>
<evidence type="ECO:0000256" key="3">
    <source>
        <dbReference type="ARBA" id="ARBA00023002"/>
    </source>
</evidence>
<reference evidence="6 7" key="1">
    <citation type="journal article" date="2018" name="Front. Microbiol.">
        <title>Genome-Wide Analysis of Corynespora cassiicola Leaf Fall Disease Putative Effectors.</title>
        <authorList>
            <person name="Lopez D."/>
            <person name="Ribeiro S."/>
            <person name="Label P."/>
            <person name="Fumanal B."/>
            <person name="Venisse J.S."/>
            <person name="Kohler A."/>
            <person name="de Oliveira R.R."/>
            <person name="Labutti K."/>
            <person name="Lipzen A."/>
            <person name="Lail K."/>
            <person name="Bauer D."/>
            <person name="Ohm R.A."/>
            <person name="Barry K.W."/>
            <person name="Spatafora J."/>
            <person name="Grigoriev I.V."/>
            <person name="Martin F.M."/>
            <person name="Pujade-Renaud V."/>
        </authorList>
    </citation>
    <scope>NUCLEOTIDE SEQUENCE [LARGE SCALE GENOMIC DNA]</scope>
    <source>
        <strain evidence="6 7">Philippines</strain>
    </source>
</reference>
<organism evidence="6 7">
    <name type="scientific">Corynespora cassiicola Philippines</name>
    <dbReference type="NCBI Taxonomy" id="1448308"/>
    <lineage>
        <taxon>Eukaryota</taxon>
        <taxon>Fungi</taxon>
        <taxon>Dikarya</taxon>
        <taxon>Ascomycota</taxon>
        <taxon>Pezizomycotina</taxon>
        <taxon>Dothideomycetes</taxon>
        <taxon>Pleosporomycetidae</taxon>
        <taxon>Pleosporales</taxon>
        <taxon>Corynesporascaceae</taxon>
        <taxon>Corynespora</taxon>
    </lineage>
</organism>
<feature type="binding site" evidence="5">
    <location>
        <position position="267"/>
    </location>
    <ligand>
        <name>Fe cation</name>
        <dbReference type="ChEBI" id="CHEBI:24875"/>
        <note>catalytic</note>
    </ligand>
</feature>
<dbReference type="EMBL" id="KZ678128">
    <property type="protein sequence ID" value="PSN75136.1"/>
    <property type="molecule type" value="Genomic_DNA"/>
</dbReference>
<accession>A0A2T2PC74</accession>
<dbReference type="GO" id="GO:0010436">
    <property type="term" value="F:carotenoid dioxygenase activity"/>
    <property type="evidence" value="ECO:0007669"/>
    <property type="project" value="TreeGrafter"/>
</dbReference>
<dbReference type="STRING" id="1448308.A0A2T2PC74"/>
<comment type="similarity">
    <text evidence="1">Belongs to the carotenoid oxygenase family.</text>
</comment>
<keyword evidence="6" id="KW-0223">Dioxygenase</keyword>
<dbReference type="AlphaFoldDB" id="A0A2T2PC74"/>
<evidence type="ECO:0000256" key="2">
    <source>
        <dbReference type="ARBA" id="ARBA00022723"/>
    </source>
</evidence>
<dbReference type="GO" id="GO:0016121">
    <property type="term" value="P:carotene catabolic process"/>
    <property type="evidence" value="ECO:0007669"/>
    <property type="project" value="TreeGrafter"/>
</dbReference>
<evidence type="ECO:0000313" key="7">
    <source>
        <dbReference type="Proteomes" id="UP000240883"/>
    </source>
</evidence>
<keyword evidence="7" id="KW-1185">Reference proteome</keyword>
<dbReference type="InterPro" id="IPR004294">
    <property type="entry name" value="Carotenoid_Oase"/>
</dbReference>
<evidence type="ECO:0000256" key="5">
    <source>
        <dbReference type="PIRSR" id="PIRSR604294-1"/>
    </source>
</evidence>
<protein>
    <submittedName>
        <fullName evidence="6">Putative dioxygenase</fullName>
    </submittedName>
</protein>
<evidence type="ECO:0000256" key="4">
    <source>
        <dbReference type="ARBA" id="ARBA00023004"/>
    </source>
</evidence>
<dbReference type="OrthoDB" id="407010at2759"/>
<dbReference type="Proteomes" id="UP000240883">
    <property type="component" value="Unassembled WGS sequence"/>
</dbReference>